<evidence type="ECO:0000313" key="2">
    <source>
        <dbReference type="EMBL" id="PWK32332.1"/>
    </source>
</evidence>
<name>A0A316EKF7_9BURK</name>
<dbReference type="EMBL" id="QGGT01000007">
    <property type="protein sequence ID" value="PWK32332.1"/>
    <property type="molecule type" value="Genomic_DNA"/>
</dbReference>
<protein>
    <submittedName>
        <fullName evidence="2">Uncharacterized protein</fullName>
    </submittedName>
</protein>
<reference evidence="2 3" key="1">
    <citation type="submission" date="2018-05" db="EMBL/GenBank/DDBJ databases">
        <title>Genomic Encyclopedia of Type Strains, Phase IV (KMG-V): Genome sequencing to study the core and pangenomes of soil and plant-associated prokaryotes.</title>
        <authorList>
            <person name="Whitman W."/>
        </authorList>
    </citation>
    <scope>NUCLEOTIDE SEQUENCE [LARGE SCALE GENOMIC DNA]</scope>
    <source>
        <strain evidence="2 3">SLV-132</strain>
    </source>
</reference>
<dbReference type="Proteomes" id="UP000245754">
    <property type="component" value="Unassembled WGS sequence"/>
</dbReference>
<feature type="region of interest" description="Disordered" evidence="1">
    <location>
        <begin position="1"/>
        <end position="26"/>
    </location>
</feature>
<gene>
    <name evidence="2" type="ORF">C7419_107123</name>
</gene>
<comment type="caution">
    <text evidence="2">The sequence shown here is derived from an EMBL/GenBank/DDBJ whole genome shotgun (WGS) entry which is preliminary data.</text>
</comment>
<evidence type="ECO:0000313" key="3">
    <source>
        <dbReference type="Proteomes" id="UP000245754"/>
    </source>
</evidence>
<feature type="compositionally biased region" description="Polar residues" evidence="1">
    <location>
        <begin position="1"/>
        <end position="25"/>
    </location>
</feature>
<sequence length="201" mass="22416">MVTPFSRVTQAPQSKGEQDVTTTKNRIGPTSLRNYLESQGWSLVSEALVDRLYVLDNERFPRRQLTCPMDTSYTDYTESIDVVIDKLAEMMGLDKQTVEAEIGDFRDEHLQKEGVFVGSVEVLEGAMGQDGRRFGAVVLSLKIAEGEVVRARATLTAEDYMRAHDAHMKPAAYIRVAGRLGPERQPKLLTRVTSFEAFTAG</sequence>
<evidence type="ECO:0000256" key="1">
    <source>
        <dbReference type="SAM" id="MobiDB-lite"/>
    </source>
</evidence>
<proteinExistence type="predicted"/>
<organism evidence="2 3">
    <name type="scientific">Cupriavidus plantarum</name>
    <dbReference type="NCBI Taxonomy" id="942865"/>
    <lineage>
        <taxon>Bacteria</taxon>
        <taxon>Pseudomonadati</taxon>
        <taxon>Pseudomonadota</taxon>
        <taxon>Betaproteobacteria</taxon>
        <taxon>Burkholderiales</taxon>
        <taxon>Burkholderiaceae</taxon>
        <taxon>Cupriavidus</taxon>
    </lineage>
</organism>
<keyword evidence="3" id="KW-1185">Reference proteome</keyword>
<accession>A0A316EKF7</accession>
<dbReference type="AlphaFoldDB" id="A0A316EKF7"/>